<keyword evidence="3" id="KW-1185">Reference proteome</keyword>
<dbReference type="EMBL" id="JAHRIO010001250">
    <property type="protein sequence ID" value="MEQ2158838.1"/>
    <property type="molecule type" value="Genomic_DNA"/>
</dbReference>
<proteinExistence type="predicted"/>
<protein>
    <submittedName>
        <fullName evidence="2">Uncharacterized protein</fullName>
    </submittedName>
</protein>
<comment type="caution">
    <text evidence="2">The sequence shown here is derived from an EMBL/GenBank/DDBJ whole genome shotgun (WGS) entry which is preliminary data.</text>
</comment>
<evidence type="ECO:0000313" key="2">
    <source>
        <dbReference type="EMBL" id="MEQ2158838.1"/>
    </source>
</evidence>
<organism evidence="2 3">
    <name type="scientific">Goodea atripinnis</name>
    <dbReference type="NCBI Taxonomy" id="208336"/>
    <lineage>
        <taxon>Eukaryota</taxon>
        <taxon>Metazoa</taxon>
        <taxon>Chordata</taxon>
        <taxon>Craniata</taxon>
        <taxon>Vertebrata</taxon>
        <taxon>Euteleostomi</taxon>
        <taxon>Actinopterygii</taxon>
        <taxon>Neopterygii</taxon>
        <taxon>Teleostei</taxon>
        <taxon>Neoteleostei</taxon>
        <taxon>Acanthomorphata</taxon>
        <taxon>Ovalentaria</taxon>
        <taxon>Atherinomorphae</taxon>
        <taxon>Cyprinodontiformes</taxon>
        <taxon>Goodeidae</taxon>
        <taxon>Goodea</taxon>
    </lineage>
</organism>
<sequence>MSANGPLRDRVCAPPPPMRTGRGAPPRPDSSHVGFAMETFDRSGAGTAAGAGEEVIVQCFTLSLSSFRYFCSLSYAVRSQPEQIRLCGSVVAMSCEVGKMGWLGSN</sequence>
<evidence type="ECO:0000313" key="3">
    <source>
        <dbReference type="Proteomes" id="UP001476798"/>
    </source>
</evidence>
<name>A0ABV0MIA8_9TELE</name>
<reference evidence="2 3" key="1">
    <citation type="submission" date="2021-06" db="EMBL/GenBank/DDBJ databases">
        <authorList>
            <person name="Palmer J.M."/>
        </authorList>
    </citation>
    <scope>NUCLEOTIDE SEQUENCE [LARGE SCALE GENOMIC DNA]</scope>
    <source>
        <strain evidence="2 3">GA_2019</strain>
        <tissue evidence="2">Muscle</tissue>
    </source>
</reference>
<dbReference type="Proteomes" id="UP001476798">
    <property type="component" value="Unassembled WGS sequence"/>
</dbReference>
<feature type="region of interest" description="Disordered" evidence="1">
    <location>
        <begin position="1"/>
        <end position="34"/>
    </location>
</feature>
<evidence type="ECO:0000256" key="1">
    <source>
        <dbReference type="SAM" id="MobiDB-lite"/>
    </source>
</evidence>
<gene>
    <name evidence="2" type="ORF">GOODEAATRI_016299</name>
</gene>
<accession>A0ABV0MIA8</accession>